<dbReference type="EMBL" id="CAADFO010000007">
    <property type="protein sequence ID" value="VFK24133.1"/>
    <property type="molecule type" value="Genomic_DNA"/>
</dbReference>
<organism evidence="2">
    <name type="scientific">Candidatus Kentrum sp. MB</name>
    <dbReference type="NCBI Taxonomy" id="2138164"/>
    <lineage>
        <taxon>Bacteria</taxon>
        <taxon>Pseudomonadati</taxon>
        <taxon>Pseudomonadota</taxon>
        <taxon>Gammaproteobacteria</taxon>
        <taxon>Candidatus Kentrum</taxon>
    </lineage>
</organism>
<dbReference type="AlphaFoldDB" id="A0A450XMH5"/>
<dbReference type="EMBL" id="CAADGH010000019">
    <property type="protein sequence ID" value="VFK75281.1"/>
    <property type="molecule type" value="Genomic_DNA"/>
</dbReference>
<evidence type="ECO:0000313" key="3">
    <source>
        <dbReference type="EMBL" id="VFK75281.1"/>
    </source>
</evidence>
<protein>
    <submittedName>
        <fullName evidence="2">Uncharacterized protein</fullName>
    </submittedName>
</protein>
<evidence type="ECO:0000313" key="2">
    <source>
        <dbReference type="EMBL" id="VFK30512.1"/>
    </source>
</evidence>
<sequence length="105" mass="11491">MPEQPCKGVMHQFYLCAGGCQGYVALSGLMDDCLHFSRAFSQGIFPGRCHGLYGFCPLGANKRDSDASKAVARTYKIFILLPTLNAESSGRSLKKRKTEEKKSAP</sequence>
<evidence type="ECO:0000313" key="1">
    <source>
        <dbReference type="EMBL" id="VFK24133.1"/>
    </source>
</evidence>
<accession>A0A450XMH5</accession>
<dbReference type="EMBL" id="CAADFQ010000016">
    <property type="protein sequence ID" value="VFK30512.1"/>
    <property type="molecule type" value="Genomic_DNA"/>
</dbReference>
<proteinExistence type="predicted"/>
<gene>
    <name evidence="1" type="ORF">BECKMB1821G_GA0114241_100732</name>
    <name evidence="3" type="ORF">BECKMB1821H_GA0114242_101913</name>
    <name evidence="2" type="ORF">BECKMB1821I_GA0114274_101614</name>
</gene>
<name>A0A450XMH5_9GAMM</name>
<reference evidence="2" key="1">
    <citation type="submission" date="2019-02" db="EMBL/GenBank/DDBJ databases">
        <authorList>
            <person name="Gruber-Vodicka R. H."/>
            <person name="Seah K. B. B."/>
        </authorList>
    </citation>
    <scope>NUCLEOTIDE SEQUENCE</scope>
    <source>
        <strain evidence="1">BECK_BZ197</strain>
        <strain evidence="3">BECK_BZ198</strain>
        <strain evidence="2">BECK_BZ199</strain>
    </source>
</reference>